<reference evidence="1" key="1">
    <citation type="journal article" date="2021" name="Sci. Adv.">
        <title>The American lobster genome reveals insights on longevity, neural, and immune adaptations.</title>
        <authorList>
            <person name="Polinski J.M."/>
            <person name="Zimin A.V."/>
            <person name="Clark K.F."/>
            <person name="Kohn A.B."/>
            <person name="Sadowski N."/>
            <person name="Timp W."/>
            <person name="Ptitsyn A."/>
            <person name="Khanna P."/>
            <person name="Romanova D.Y."/>
            <person name="Williams P."/>
            <person name="Greenwood S.J."/>
            <person name="Moroz L.L."/>
            <person name="Walt D.R."/>
            <person name="Bodnar A.G."/>
        </authorList>
    </citation>
    <scope>NUCLEOTIDE SEQUENCE</scope>
    <source>
        <strain evidence="1">GMGI-L3</strain>
    </source>
</reference>
<evidence type="ECO:0000313" key="1">
    <source>
        <dbReference type="EMBL" id="KAG7171346.1"/>
    </source>
</evidence>
<keyword evidence="2" id="KW-1185">Reference proteome</keyword>
<evidence type="ECO:0000313" key="2">
    <source>
        <dbReference type="Proteomes" id="UP000747542"/>
    </source>
</evidence>
<organism evidence="1 2">
    <name type="scientific">Homarus americanus</name>
    <name type="common">American lobster</name>
    <dbReference type="NCBI Taxonomy" id="6706"/>
    <lineage>
        <taxon>Eukaryota</taxon>
        <taxon>Metazoa</taxon>
        <taxon>Ecdysozoa</taxon>
        <taxon>Arthropoda</taxon>
        <taxon>Crustacea</taxon>
        <taxon>Multicrustacea</taxon>
        <taxon>Malacostraca</taxon>
        <taxon>Eumalacostraca</taxon>
        <taxon>Eucarida</taxon>
        <taxon>Decapoda</taxon>
        <taxon>Pleocyemata</taxon>
        <taxon>Astacidea</taxon>
        <taxon>Nephropoidea</taxon>
        <taxon>Nephropidae</taxon>
        <taxon>Homarus</taxon>
    </lineage>
</organism>
<gene>
    <name evidence="1" type="primary">AMPD2-L2</name>
    <name evidence="1" type="ORF">Hamer_G013812</name>
</gene>
<sequence>MFVTGSESPVFGHGGFRVDTALQDIEAIMEAEDSQRLNKISAPYEVPQFPIEQIEDKLKLQRQLSVMAVERAPRYEPSETAVDEEDEKGFDMDEMDYVPHYQRVFISGEETTRVSTDKGPSTITN</sequence>
<protein>
    <submittedName>
        <fullName evidence="1">Putative AMP deaminase 2-like 2</fullName>
    </submittedName>
</protein>
<dbReference type="Proteomes" id="UP000747542">
    <property type="component" value="Unassembled WGS sequence"/>
</dbReference>
<proteinExistence type="predicted"/>
<name>A0A8J5K9H3_HOMAM</name>
<comment type="caution">
    <text evidence="1">The sequence shown here is derived from an EMBL/GenBank/DDBJ whole genome shotgun (WGS) entry which is preliminary data.</text>
</comment>
<dbReference type="EMBL" id="JAHLQT010012455">
    <property type="protein sequence ID" value="KAG7171346.1"/>
    <property type="molecule type" value="Genomic_DNA"/>
</dbReference>
<accession>A0A8J5K9H3</accession>
<dbReference type="AlphaFoldDB" id="A0A8J5K9H3"/>